<dbReference type="Pfam" id="PF00135">
    <property type="entry name" value="COesterase"/>
    <property type="match status" value="1"/>
</dbReference>
<evidence type="ECO:0000313" key="3">
    <source>
        <dbReference type="EMBL" id="KAF4474978.1"/>
    </source>
</evidence>
<protein>
    <submittedName>
        <fullName evidence="3">Secreted lipase</fullName>
    </submittedName>
</protein>
<comment type="caution">
    <text evidence="3">The sequence shown here is derived from an EMBL/GenBank/DDBJ whole genome shotgun (WGS) entry which is preliminary data.</text>
</comment>
<evidence type="ECO:0000313" key="4">
    <source>
        <dbReference type="Proteomes" id="UP000011096"/>
    </source>
</evidence>
<feature type="signal peptide" evidence="1">
    <location>
        <begin position="1"/>
        <end position="19"/>
    </location>
</feature>
<dbReference type="SUPFAM" id="SSF53474">
    <property type="entry name" value="alpha/beta-Hydrolases"/>
    <property type="match status" value="1"/>
</dbReference>
<dbReference type="RefSeq" id="XP_031893385.1">
    <property type="nucleotide sequence ID" value="XM_032036706.1"/>
</dbReference>
<dbReference type="AlphaFoldDB" id="A0A7J6IEX4"/>
<dbReference type="Gene3D" id="3.40.50.1820">
    <property type="entry name" value="alpha/beta hydrolase"/>
    <property type="match status" value="1"/>
</dbReference>
<dbReference type="Proteomes" id="UP000011096">
    <property type="component" value="Unassembled WGS sequence"/>
</dbReference>
<accession>A0A7J6IEX4</accession>
<reference evidence="3 4" key="1">
    <citation type="submission" date="2012-08" db="EMBL/GenBank/DDBJ databases">
        <authorList>
            <person name="Gan P.H.P."/>
            <person name="Ikeda K."/>
            <person name="Irieda H."/>
            <person name="Narusaka M."/>
            <person name="O'Connell R.J."/>
            <person name="Narusaka Y."/>
            <person name="Takano Y."/>
            <person name="Kubo Y."/>
            <person name="Shirasu K."/>
        </authorList>
    </citation>
    <scope>NUCLEOTIDE SEQUENCE [LARGE SCALE GENOMIC DNA]</scope>
    <source>
        <strain evidence="3 4">Nara gc5</strain>
    </source>
</reference>
<proteinExistence type="predicted"/>
<feature type="domain" description="Carboxylesterase type B" evidence="2">
    <location>
        <begin position="41"/>
        <end position="527"/>
    </location>
</feature>
<dbReference type="InterPro" id="IPR019819">
    <property type="entry name" value="Carboxylesterase_B_CS"/>
</dbReference>
<sequence length="594" mass="67143">MLKGLFSFAVLALCVGARTEHDLPQLKLPWGTWEAARFPGDEDIYVFRNVRFGAKPERFGAPSFPDWEDDSIQDSAGGRSCIQINPNGLKNPPGGRNLIYEEPDTSIIEDEDCLFLDIYVPVKAFDKDSTRLPVVVWLYGGAYAFGSKDQFSPLYTGQSLLEASRYGTIFITGNYRLGAFGWLAGSYMEDSGLPNAALYDQALLFEWVQEYIDQVQGNRYSVSAWGESAGAGSIMHHLIREDGEKDPNFNTFLVQSPAFEWQWDNSKDGALDKAYRMFSELAGCGDKYDIDCLRNARSAKLIEANQQFFGKVKQTGMAPVGPSVDGKWIRTLPTIAFSRGKYWDNIWSTVVSHCANEAQSFIPAGMDSQAKFNSYLAMMFPGEKLSHIRDQIRQQYKCSAFHHDNYTTCLKEVIQDSTFTCNTRDLYDAYSDRSYMMEYAYPFRVLAYHASDLIPLFSNNVQQVVGLLSKVLRSRLLAKIYAKVLEGLVATRYKAYLASFAMNGDPNNLPRTTRLYWPVADGNHDRLRSVLQVRAPGFLHSAFRLTSDDQNSRNRCEFWNDIAQQIVGLKDGKVTVENEEQAVIHKLPSIFEEL</sequence>
<feature type="chain" id="PRO_5029599590" evidence="1">
    <location>
        <begin position="20"/>
        <end position="594"/>
    </location>
</feature>
<name>A0A7J6IEX4_COLFN</name>
<dbReference type="PROSITE" id="PS00941">
    <property type="entry name" value="CARBOXYLESTERASE_B_2"/>
    <property type="match status" value="1"/>
</dbReference>
<gene>
    <name evidence="3" type="ORF">CGGC5_v016422</name>
</gene>
<dbReference type="InterPro" id="IPR050309">
    <property type="entry name" value="Type-B_Carboxylest/Lipase"/>
</dbReference>
<dbReference type="EMBL" id="ANPB02000010">
    <property type="protein sequence ID" value="KAF4474978.1"/>
    <property type="molecule type" value="Genomic_DNA"/>
</dbReference>
<dbReference type="PANTHER" id="PTHR11559">
    <property type="entry name" value="CARBOXYLESTERASE"/>
    <property type="match status" value="1"/>
</dbReference>
<evidence type="ECO:0000259" key="2">
    <source>
        <dbReference type="Pfam" id="PF00135"/>
    </source>
</evidence>
<keyword evidence="4" id="KW-1185">Reference proteome</keyword>
<evidence type="ECO:0000256" key="1">
    <source>
        <dbReference type="SAM" id="SignalP"/>
    </source>
</evidence>
<dbReference type="InParanoid" id="A0A7J6IEX4"/>
<keyword evidence="1" id="KW-0732">Signal</keyword>
<dbReference type="GeneID" id="43620699"/>
<organism evidence="3 4">
    <name type="scientific">Colletotrichum fructicola (strain Nara gc5)</name>
    <name type="common">Anthracnose fungus</name>
    <name type="synonym">Colletotrichum gloeosporioides (strain Nara gc5)</name>
    <dbReference type="NCBI Taxonomy" id="1213859"/>
    <lineage>
        <taxon>Eukaryota</taxon>
        <taxon>Fungi</taxon>
        <taxon>Dikarya</taxon>
        <taxon>Ascomycota</taxon>
        <taxon>Pezizomycotina</taxon>
        <taxon>Sordariomycetes</taxon>
        <taxon>Hypocreomycetidae</taxon>
        <taxon>Glomerellales</taxon>
        <taxon>Glomerellaceae</taxon>
        <taxon>Colletotrichum</taxon>
        <taxon>Colletotrichum gloeosporioides species complex</taxon>
    </lineage>
</organism>
<reference evidence="3 4" key="2">
    <citation type="submission" date="2020-04" db="EMBL/GenBank/DDBJ databases">
        <title>Genome sequencing and assembly of multiple isolates from the Colletotrichum gloeosporioides species complex.</title>
        <authorList>
            <person name="Gan P."/>
            <person name="Shirasu K."/>
        </authorList>
    </citation>
    <scope>NUCLEOTIDE SEQUENCE [LARGE SCALE GENOMIC DNA]</scope>
    <source>
        <strain evidence="3 4">Nara gc5</strain>
    </source>
</reference>
<dbReference type="InterPro" id="IPR029058">
    <property type="entry name" value="AB_hydrolase_fold"/>
</dbReference>
<dbReference type="OrthoDB" id="408631at2759"/>
<dbReference type="InterPro" id="IPR002018">
    <property type="entry name" value="CarbesteraseB"/>
</dbReference>